<accession>A0A0A9GX75</accession>
<dbReference type="EMBL" id="GBRH01170695">
    <property type="protein sequence ID" value="JAE27201.1"/>
    <property type="molecule type" value="Transcribed_RNA"/>
</dbReference>
<evidence type="ECO:0000313" key="1">
    <source>
        <dbReference type="EMBL" id="JAE27201.1"/>
    </source>
</evidence>
<name>A0A0A9GX75_ARUDO</name>
<proteinExistence type="predicted"/>
<reference evidence="1" key="1">
    <citation type="submission" date="2014-09" db="EMBL/GenBank/DDBJ databases">
        <authorList>
            <person name="Magalhaes I.L.F."/>
            <person name="Oliveira U."/>
            <person name="Santos F.R."/>
            <person name="Vidigal T.H.D.A."/>
            <person name="Brescovit A.D."/>
            <person name="Santos A.J."/>
        </authorList>
    </citation>
    <scope>NUCLEOTIDE SEQUENCE</scope>
    <source>
        <tissue evidence="1">Shoot tissue taken approximately 20 cm above the soil surface</tissue>
    </source>
</reference>
<organism evidence="1">
    <name type="scientific">Arundo donax</name>
    <name type="common">Giant reed</name>
    <name type="synonym">Donax arundinaceus</name>
    <dbReference type="NCBI Taxonomy" id="35708"/>
    <lineage>
        <taxon>Eukaryota</taxon>
        <taxon>Viridiplantae</taxon>
        <taxon>Streptophyta</taxon>
        <taxon>Embryophyta</taxon>
        <taxon>Tracheophyta</taxon>
        <taxon>Spermatophyta</taxon>
        <taxon>Magnoliopsida</taxon>
        <taxon>Liliopsida</taxon>
        <taxon>Poales</taxon>
        <taxon>Poaceae</taxon>
        <taxon>PACMAD clade</taxon>
        <taxon>Arundinoideae</taxon>
        <taxon>Arundineae</taxon>
        <taxon>Arundo</taxon>
    </lineage>
</organism>
<reference evidence="1" key="2">
    <citation type="journal article" date="2015" name="Data Brief">
        <title>Shoot transcriptome of the giant reed, Arundo donax.</title>
        <authorList>
            <person name="Barrero R.A."/>
            <person name="Guerrero F.D."/>
            <person name="Moolhuijzen P."/>
            <person name="Goolsby J.A."/>
            <person name="Tidwell J."/>
            <person name="Bellgard S.E."/>
            <person name="Bellgard M.I."/>
        </authorList>
    </citation>
    <scope>NUCLEOTIDE SEQUENCE</scope>
    <source>
        <tissue evidence="1">Shoot tissue taken approximately 20 cm above the soil surface</tissue>
    </source>
</reference>
<protein>
    <submittedName>
        <fullName evidence="1">Uncharacterized protein</fullName>
    </submittedName>
</protein>
<dbReference type="AlphaFoldDB" id="A0A0A9GX75"/>
<sequence>MEWDTDCFPHWATIQLLKYDGTSYSERCALVTAKLQKQGRKNG</sequence>